<evidence type="ECO:0000256" key="6">
    <source>
        <dbReference type="ARBA" id="ARBA00023136"/>
    </source>
</evidence>
<dbReference type="OMA" id="ILLWMTT"/>
<keyword evidence="4 8" id="KW-0812">Transmembrane</keyword>
<keyword evidence="9" id="KW-1185">Reference proteome</keyword>
<dbReference type="GeneID" id="110980641"/>
<dbReference type="GO" id="GO:0005886">
    <property type="term" value="C:plasma membrane"/>
    <property type="evidence" value="ECO:0007669"/>
    <property type="project" value="TreeGrafter"/>
</dbReference>
<comment type="similarity">
    <text evidence="2">Belongs to the SLC13A/DASS transporter (TC 2.A.47) family. NADC subfamily.</text>
</comment>
<evidence type="ECO:0000256" key="4">
    <source>
        <dbReference type="ARBA" id="ARBA00022692"/>
    </source>
</evidence>
<protein>
    <submittedName>
        <fullName evidence="10">Solute carrier family 13 member 5-like</fullName>
    </submittedName>
</protein>
<feature type="transmembrane region" description="Helical" evidence="8">
    <location>
        <begin position="44"/>
        <end position="70"/>
    </location>
</feature>
<comment type="subcellular location">
    <subcellularLocation>
        <location evidence="1">Membrane</location>
        <topology evidence="1">Multi-pass membrane protein</topology>
    </subcellularLocation>
</comment>
<feature type="transmembrane region" description="Helical" evidence="8">
    <location>
        <begin position="12"/>
        <end position="32"/>
    </location>
</feature>
<dbReference type="KEGG" id="aplc:110980641"/>
<feature type="region of interest" description="Disordered" evidence="7">
    <location>
        <begin position="193"/>
        <end position="246"/>
    </location>
</feature>
<feature type="transmembrane region" description="Helical" evidence="8">
    <location>
        <begin position="509"/>
        <end position="538"/>
    </location>
</feature>
<dbReference type="Proteomes" id="UP000694845">
    <property type="component" value="Unplaced"/>
</dbReference>
<dbReference type="AlphaFoldDB" id="A0A8B7YIY1"/>
<feature type="transmembrane region" description="Helical" evidence="8">
    <location>
        <begin position="128"/>
        <end position="155"/>
    </location>
</feature>
<evidence type="ECO:0000256" key="2">
    <source>
        <dbReference type="ARBA" id="ARBA00006772"/>
    </source>
</evidence>
<feature type="transmembrane region" description="Helical" evidence="8">
    <location>
        <begin position="91"/>
        <end position="108"/>
    </location>
</feature>
<sequence length="630" mass="68788">MDKCKSVVKVLWAFRTTILLVLIPLLASPLLIVSGDSVAKCGWVVIVMAGYWTFEVVPLAVTSILPVLLFPLLGVQDSDDVCRNYLKDTNFLAMGGLMVAVAIQHWNLHRRIALGVLLLVGSQPRRLMLGFMAVTAFLSMWISNTATTAMMVPIVHSVLAQMVKKDGQKEDDTLENADAVAVSCDGVQLELEKGTQMPENNFSSQSVTTEEPNGIYKTRETDLDETDEKNADRQEGSSEDVTSKGDDAANVDIDFASLSPAENSMCKGMMLCVSAAASFGGTATLTGTGTNLVFNEVVSDLYGDAANINFASWIVFALPAMILSIFCAWFWLQFFFLDRSLFGCCRELRSCCLRKNHDAKAATIRAVIKKQYDALGPMSWAEVWVLIHFIALALLWFTKELAFIPDANGWAELFPVPLYVTDATAVVFICFLLFLFPSTLPNMFCWRDGTKLGPRTPLLTWSIVQKKLPWNVVLLLGGGFALADGCRESGLSQWLADQFKVLQNIPAPVLVLVITIVICIFTEFTSNVATATIFLPVLASLAESICVNPLYIMIPAALACSYAFMLPVATPPNAIVFSYGTITVVDMAKAGVVMNIIGLIMANGLINSLAIPMYDVFNYPPWAPNSTCLG</sequence>
<dbReference type="PANTHER" id="PTHR10283:SF82">
    <property type="entry name" value="SOLUTE CARRIER FAMILY 13 MEMBER 2"/>
    <property type="match status" value="1"/>
</dbReference>
<dbReference type="InterPro" id="IPR031312">
    <property type="entry name" value="Na/sul_symport_CS"/>
</dbReference>
<feature type="compositionally biased region" description="Basic and acidic residues" evidence="7">
    <location>
        <begin position="228"/>
        <end position="246"/>
    </location>
</feature>
<feature type="transmembrane region" description="Helical" evidence="8">
    <location>
        <begin position="310"/>
        <end position="332"/>
    </location>
</feature>
<dbReference type="PANTHER" id="PTHR10283">
    <property type="entry name" value="SOLUTE CARRIER FAMILY 13 MEMBER"/>
    <property type="match status" value="1"/>
</dbReference>
<name>A0A8B7YIY1_ACAPL</name>
<keyword evidence="6 8" id="KW-0472">Membrane</keyword>
<organism evidence="9 10">
    <name type="scientific">Acanthaster planci</name>
    <name type="common">Crown-of-thorns starfish</name>
    <dbReference type="NCBI Taxonomy" id="133434"/>
    <lineage>
        <taxon>Eukaryota</taxon>
        <taxon>Metazoa</taxon>
        <taxon>Echinodermata</taxon>
        <taxon>Eleutherozoa</taxon>
        <taxon>Asterozoa</taxon>
        <taxon>Asteroidea</taxon>
        <taxon>Valvatacea</taxon>
        <taxon>Valvatida</taxon>
        <taxon>Acanthasteridae</taxon>
        <taxon>Acanthaster</taxon>
    </lineage>
</organism>
<evidence type="ECO:0000256" key="8">
    <source>
        <dbReference type="SAM" id="Phobius"/>
    </source>
</evidence>
<reference evidence="10" key="1">
    <citation type="submission" date="2025-08" db="UniProtKB">
        <authorList>
            <consortium name="RefSeq"/>
        </authorList>
    </citation>
    <scope>IDENTIFICATION</scope>
</reference>
<feature type="compositionally biased region" description="Polar residues" evidence="7">
    <location>
        <begin position="197"/>
        <end position="211"/>
    </location>
</feature>
<dbReference type="PROSITE" id="PS01271">
    <property type="entry name" value="NA_SULFATE"/>
    <property type="match status" value="1"/>
</dbReference>
<dbReference type="InterPro" id="IPR001898">
    <property type="entry name" value="SLC13A/DASS"/>
</dbReference>
<feature type="transmembrane region" description="Helical" evidence="8">
    <location>
        <begin position="379"/>
        <end position="398"/>
    </location>
</feature>
<dbReference type="OrthoDB" id="6493944at2759"/>
<keyword evidence="5 8" id="KW-1133">Transmembrane helix</keyword>
<evidence type="ECO:0000313" key="10">
    <source>
        <dbReference type="RefSeq" id="XP_022093209.1"/>
    </source>
</evidence>
<keyword evidence="3" id="KW-0813">Transport</keyword>
<proteinExistence type="inferred from homology"/>
<evidence type="ECO:0000256" key="3">
    <source>
        <dbReference type="ARBA" id="ARBA00022448"/>
    </source>
</evidence>
<gene>
    <name evidence="10" type="primary">LOC110980641</name>
</gene>
<dbReference type="RefSeq" id="XP_022093209.1">
    <property type="nucleotide sequence ID" value="XM_022237517.1"/>
</dbReference>
<accession>A0A8B7YIY1</accession>
<evidence type="ECO:0000256" key="1">
    <source>
        <dbReference type="ARBA" id="ARBA00004141"/>
    </source>
</evidence>
<dbReference type="Pfam" id="PF00939">
    <property type="entry name" value="Na_sulph_symp"/>
    <property type="match status" value="1"/>
</dbReference>
<evidence type="ECO:0000313" key="9">
    <source>
        <dbReference type="Proteomes" id="UP000694845"/>
    </source>
</evidence>
<dbReference type="GO" id="GO:0015141">
    <property type="term" value="F:succinate transmembrane transporter activity"/>
    <property type="evidence" value="ECO:0007669"/>
    <property type="project" value="UniProtKB-ARBA"/>
</dbReference>
<feature type="transmembrane region" description="Helical" evidence="8">
    <location>
        <begin position="418"/>
        <end position="437"/>
    </location>
</feature>
<evidence type="ECO:0000256" key="7">
    <source>
        <dbReference type="SAM" id="MobiDB-lite"/>
    </source>
</evidence>
<feature type="transmembrane region" description="Helical" evidence="8">
    <location>
        <begin position="590"/>
        <end position="614"/>
    </location>
</feature>
<feature type="transmembrane region" description="Helical" evidence="8">
    <location>
        <begin position="268"/>
        <end position="290"/>
    </location>
</feature>
<evidence type="ECO:0000256" key="5">
    <source>
        <dbReference type="ARBA" id="ARBA00022989"/>
    </source>
</evidence>